<dbReference type="PANTHER" id="PTHR42833:SF4">
    <property type="entry name" value="URIDYLATE KINASE PUMPKIN, CHLOROPLASTIC"/>
    <property type="match status" value="1"/>
</dbReference>
<dbReference type="EC" id="2.7.4.22" evidence="11"/>
<dbReference type="InterPro" id="IPR015963">
    <property type="entry name" value="Uridylate_kinase_bac"/>
</dbReference>
<sequence>MVIVKRVILKISGELFGDNNNHIDFEKYDNVAKQLVEIQNKTEIELVVVVGGGNIFRGRQAKSMVDSNEADSMGMLATIINGIGLREALVRNGKPDTRLMTAVAIPGFAEPYIRNKGRHHLNNNRIVIIAGGLGMPGFSTDSAVAQYAGELQCEMIFKASTVDGIYDSDPKTNKNAKKYIKITHKQAIDERLKIMDATAFTMCERDNMPIFVFNIKDLYRLPEIIAGDYSFGTLIEK</sequence>
<dbReference type="PIRSF" id="PIRSF005650">
    <property type="entry name" value="Uridylate_kin"/>
    <property type="match status" value="1"/>
</dbReference>
<dbReference type="GO" id="GO:0005737">
    <property type="term" value="C:cytoplasm"/>
    <property type="evidence" value="ECO:0007669"/>
    <property type="project" value="UniProtKB-SubCell"/>
</dbReference>
<evidence type="ECO:0000313" key="14">
    <source>
        <dbReference type="Proteomes" id="UP000182344"/>
    </source>
</evidence>
<keyword evidence="5 11" id="KW-0808">Transferase</keyword>
<dbReference type="InterPro" id="IPR036393">
    <property type="entry name" value="AceGlu_kinase-like_sf"/>
</dbReference>
<evidence type="ECO:0000256" key="6">
    <source>
        <dbReference type="ARBA" id="ARBA00022741"/>
    </source>
</evidence>
<comment type="caution">
    <text evidence="13">The sequence shown here is derived from an EMBL/GenBank/DDBJ whole genome shotgun (WGS) entry which is preliminary data.</text>
</comment>
<feature type="binding site" evidence="11">
    <location>
        <position position="166"/>
    </location>
    <ligand>
        <name>ATP</name>
        <dbReference type="ChEBI" id="CHEBI:30616"/>
    </ligand>
</feature>
<comment type="pathway">
    <text evidence="2 11">Pyrimidine metabolism; CTP biosynthesis via de novo pathway; UDP from UMP (UMPK route): step 1/1.</text>
</comment>
<comment type="catalytic activity">
    <reaction evidence="10 11">
        <text>UMP + ATP = UDP + ADP</text>
        <dbReference type="Rhea" id="RHEA:24400"/>
        <dbReference type="ChEBI" id="CHEBI:30616"/>
        <dbReference type="ChEBI" id="CHEBI:57865"/>
        <dbReference type="ChEBI" id="CHEBI:58223"/>
        <dbReference type="ChEBI" id="CHEBI:456216"/>
        <dbReference type="EC" id="2.7.4.22"/>
    </reaction>
</comment>
<feature type="binding site" evidence="11">
    <location>
        <position position="53"/>
    </location>
    <ligand>
        <name>ATP</name>
        <dbReference type="ChEBI" id="CHEBI:30616"/>
    </ligand>
</feature>
<comment type="activity regulation">
    <text evidence="11">Inhibited by UTP.</text>
</comment>
<evidence type="ECO:0000256" key="8">
    <source>
        <dbReference type="ARBA" id="ARBA00022840"/>
    </source>
</evidence>
<name>A0A1J5I495_9BACT</name>
<keyword evidence="4 11" id="KW-0963">Cytoplasm</keyword>
<dbReference type="Pfam" id="PF00696">
    <property type="entry name" value="AA_kinase"/>
    <property type="match status" value="1"/>
</dbReference>
<dbReference type="SUPFAM" id="SSF53633">
    <property type="entry name" value="Carbamate kinase-like"/>
    <property type="match status" value="1"/>
</dbReference>
<feature type="binding site" evidence="11">
    <location>
        <position position="169"/>
    </location>
    <ligand>
        <name>ATP</name>
        <dbReference type="ChEBI" id="CHEBI:30616"/>
    </ligand>
</feature>
<accession>A0A1J5I495</accession>
<evidence type="ECO:0000313" key="13">
    <source>
        <dbReference type="EMBL" id="OIP87238.1"/>
    </source>
</evidence>
<evidence type="ECO:0000256" key="2">
    <source>
        <dbReference type="ARBA" id="ARBA00004791"/>
    </source>
</evidence>
<feature type="domain" description="Aspartate/glutamate/uridylate kinase" evidence="12">
    <location>
        <begin position="5"/>
        <end position="214"/>
    </location>
</feature>
<keyword evidence="8 11" id="KW-0067">ATP-binding</keyword>
<comment type="caution">
    <text evidence="11">Lacks conserved residue(s) required for the propagation of feature annotation.</text>
</comment>
<dbReference type="InterPro" id="IPR011817">
    <property type="entry name" value="Uridylate_kinase"/>
</dbReference>
<dbReference type="EMBL" id="MNZO01000024">
    <property type="protein sequence ID" value="OIP87238.1"/>
    <property type="molecule type" value="Genomic_DNA"/>
</dbReference>
<reference evidence="13 14" key="1">
    <citation type="journal article" date="2016" name="Environ. Microbiol.">
        <title>Genomic resolution of a cold subsurface aquifer community provides metabolic insights for novel microbes adapted to high CO concentrations.</title>
        <authorList>
            <person name="Probst A.J."/>
            <person name="Castelle C.J."/>
            <person name="Singh A."/>
            <person name="Brown C.T."/>
            <person name="Anantharaman K."/>
            <person name="Sharon I."/>
            <person name="Hug L.A."/>
            <person name="Burstein D."/>
            <person name="Emerson J.B."/>
            <person name="Thomas B.C."/>
            <person name="Banfield J.F."/>
        </authorList>
    </citation>
    <scope>NUCLEOTIDE SEQUENCE [LARGE SCALE GENOMIC DNA]</scope>
    <source>
        <strain evidence="13">CG2_30_35_20</strain>
    </source>
</reference>
<evidence type="ECO:0000256" key="5">
    <source>
        <dbReference type="ARBA" id="ARBA00022679"/>
    </source>
</evidence>
<keyword evidence="9 11" id="KW-0665">Pyrimidine biosynthesis</keyword>
<dbReference type="GO" id="GO:0005524">
    <property type="term" value="F:ATP binding"/>
    <property type="evidence" value="ECO:0007669"/>
    <property type="project" value="UniProtKB-KW"/>
</dbReference>
<evidence type="ECO:0000256" key="9">
    <source>
        <dbReference type="ARBA" id="ARBA00022975"/>
    </source>
</evidence>
<dbReference type="AlphaFoldDB" id="A0A1J5I495"/>
<comment type="function">
    <text evidence="11">Catalyzes the reversible phosphorylation of UMP to UDP.</text>
</comment>
<keyword evidence="6 11" id="KW-0547">Nucleotide-binding</keyword>
<dbReference type="Proteomes" id="UP000182344">
    <property type="component" value="Unassembled WGS sequence"/>
</dbReference>
<comment type="subunit">
    <text evidence="11">Homohexamer.</text>
</comment>
<keyword evidence="7 11" id="KW-0418">Kinase</keyword>
<evidence type="ECO:0000256" key="10">
    <source>
        <dbReference type="ARBA" id="ARBA00047767"/>
    </source>
</evidence>
<evidence type="ECO:0000256" key="3">
    <source>
        <dbReference type="ARBA" id="ARBA00007614"/>
    </source>
</evidence>
<evidence type="ECO:0000256" key="4">
    <source>
        <dbReference type="ARBA" id="ARBA00022490"/>
    </source>
</evidence>
<evidence type="ECO:0000256" key="1">
    <source>
        <dbReference type="ARBA" id="ARBA00004496"/>
    </source>
</evidence>
<organism evidence="13 14">
    <name type="scientific">Candidatus Shapirobacteria bacterium CG2_30_35_20</name>
    <dbReference type="NCBI Taxonomy" id="1805376"/>
    <lineage>
        <taxon>Bacteria</taxon>
        <taxon>Candidatus Shapironibacteriota</taxon>
    </lineage>
</organism>
<dbReference type="HAMAP" id="MF_01220_B">
    <property type="entry name" value="PyrH_B"/>
    <property type="match status" value="1"/>
</dbReference>
<dbReference type="PANTHER" id="PTHR42833">
    <property type="entry name" value="URIDYLATE KINASE"/>
    <property type="match status" value="1"/>
</dbReference>
<evidence type="ECO:0000256" key="7">
    <source>
        <dbReference type="ARBA" id="ARBA00022777"/>
    </source>
</evidence>
<gene>
    <name evidence="11" type="primary">pyrH</name>
    <name evidence="13" type="ORF">AUK05_01755</name>
</gene>
<dbReference type="Gene3D" id="3.40.1160.10">
    <property type="entry name" value="Acetylglutamate kinase-like"/>
    <property type="match status" value="1"/>
</dbReference>
<feature type="binding site" evidence="11">
    <location>
        <position position="52"/>
    </location>
    <ligand>
        <name>UMP</name>
        <dbReference type="ChEBI" id="CHEBI:57865"/>
    </ligand>
</feature>
<comment type="subcellular location">
    <subcellularLocation>
        <location evidence="1 11">Cytoplasm</location>
    </subcellularLocation>
</comment>
<dbReference type="STRING" id="1805376.AUK05_01755"/>
<proteinExistence type="inferred from homology"/>
<dbReference type="GO" id="GO:0044210">
    <property type="term" value="P:'de novo' CTP biosynthetic process"/>
    <property type="evidence" value="ECO:0007669"/>
    <property type="project" value="UniProtKB-UniRule"/>
</dbReference>
<protein>
    <recommendedName>
        <fullName evidence="11">Uridylate kinase</fullName>
        <shortName evidence="11">UK</shortName>
        <ecNumber evidence="11">2.7.4.22</ecNumber>
    </recommendedName>
    <alternativeName>
        <fullName evidence="11">Uridine monophosphate kinase</fullName>
        <shortName evidence="11">UMP kinase</shortName>
        <shortName evidence="11">UMPK</shortName>
    </alternativeName>
</protein>
<feature type="binding site" evidence="11">
    <location>
        <position position="71"/>
    </location>
    <ligand>
        <name>UMP</name>
        <dbReference type="ChEBI" id="CHEBI:57865"/>
    </ligand>
</feature>
<feature type="binding site" evidence="11">
    <location>
        <position position="57"/>
    </location>
    <ligand>
        <name>ATP</name>
        <dbReference type="ChEBI" id="CHEBI:30616"/>
    </ligand>
</feature>
<feature type="binding site" evidence="11">
    <location>
        <begin position="133"/>
        <end position="140"/>
    </location>
    <ligand>
        <name>UMP</name>
        <dbReference type="ChEBI" id="CHEBI:57865"/>
    </ligand>
</feature>
<dbReference type="GO" id="GO:0033862">
    <property type="term" value="F:UMP kinase activity"/>
    <property type="evidence" value="ECO:0007669"/>
    <property type="project" value="UniProtKB-EC"/>
</dbReference>
<feature type="binding site" evidence="11">
    <location>
        <begin position="10"/>
        <end position="13"/>
    </location>
    <ligand>
        <name>ATP</name>
        <dbReference type="ChEBI" id="CHEBI:30616"/>
    </ligand>
</feature>
<dbReference type="UniPathway" id="UPA00159">
    <property type="reaction ID" value="UER00275"/>
</dbReference>
<evidence type="ECO:0000259" key="12">
    <source>
        <dbReference type="Pfam" id="PF00696"/>
    </source>
</evidence>
<comment type="similarity">
    <text evidence="3 11">Belongs to the UMP kinase family.</text>
</comment>
<dbReference type="GO" id="GO:0006225">
    <property type="term" value="P:UDP biosynthetic process"/>
    <property type="evidence" value="ECO:0007669"/>
    <property type="project" value="TreeGrafter"/>
</dbReference>
<dbReference type="CDD" id="cd04254">
    <property type="entry name" value="AAK_UMPK-PyrH-Ec"/>
    <property type="match status" value="1"/>
</dbReference>
<dbReference type="InterPro" id="IPR001048">
    <property type="entry name" value="Asp/Glu/Uridylate_kinase"/>
</dbReference>
<evidence type="ECO:0000256" key="11">
    <source>
        <dbReference type="HAMAP-Rule" id="MF_01220"/>
    </source>
</evidence>